<organism evidence="5 6">
    <name type="scientific">Candidatus Stercoripulliclostridium merdipullorum</name>
    <dbReference type="NCBI Taxonomy" id="2840952"/>
    <lineage>
        <taxon>Bacteria</taxon>
        <taxon>Bacillati</taxon>
        <taxon>Bacillota</taxon>
        <taxon>Clostridia</taxon>
        <taxon>Eubacteriales</taxon>
        <taxon>Candidatus Stercoripulliclostridium</taxon>
    </lineage>
</organism>
<dbReference type="InterPro" id="IPR003798">
    <property type="entry name" value="DNA_recombination_RmuC"/>
</dbReference>
<protein>
    <submittedName>
        <fullName evidence="5">DNA recombination protein RmuC</fullName>
    </submittedName>
</protein>
<dbReference type="PANTHER" id="PTHR30563">
    <property type="entry name" value="DNA RECOMBINATION PROTEIN RMUC"/>
    <property type="match status" value="1"/>
</dbReference>
<comment type="similarity">
    <text evidence="2">Belongs to the RmuC family.</text>
</comment>
<reference evidence="5" key="2">
    <citation type="journal article" date="2021" name="PeerJ">
        <title>Extensive microbial diversity within the chicken gut microbiome revealed by metagenomics and culture.</title>
        <authorList>
            <person name="Gilroy R."/>
            <person name="Ravi A."/>
            <person name="Getino M."/>
            <person name="Pursley I."/>
            <person name="Horton D.L."/>
            <person name="Alikhan N.F."/>
            <person name="Baker D."/>
            <person name="Gharbi K."/>
            <person name="Hall N."/>
            <person name="Watson M."/>
            <person name="Adriaenssens E.M."/>
            <person name="Foster-Nyarko E."/>
            <person name="Jarju S."/>
            <person name="Secka A."/>
            <person name="Antonio M."/>
            <person name="Oren A."/>
            <person name="Chaudhuri R.R."/>
            <person name="La Ragione R."/>
            <person name="Hildebrand F."/>
            <person name="Pallen M.J."/>
        </authorList>
    </citation>
    <scope>NUCLEOTIDE SEQUENCE</scope>
    <source>
        <strain evidence="5">23406</strain>
    </source>
</reference>
<keyword evidence="4" id="KW-0233">DNA recombination</keyword>
<sequence>MEVITVVAAVIAAIAAVAALIVALKKQKATGQNTDLDPVLREIGAEGARVRSHAETVNKITTETLYAGVRETNQQVLGTVKAMSEHSAGRIAEMKDELSKSLAEMRVNIKGSLDEVRADNAKQLDEMRKVVDEKLSATLSERLNQSFGVISERLEAVAKNLGEIKSLDNGINDLKRVLTNVKTRGTWGEVSLEALLSELLTPDQYARSVCVKKGSAERVDFAVLLPEDVCLPIDVKFPAEDYLRLSEALEHADRTGYDEARKALAARIRQEARSISSKYVNPPRTTDFAVMYLPVEGLYAEVLRMDGLMETLQKEYKVIPAGPTNFAALLNSLRMGFRTLTIQKYSREVFDLFQKFAKDFDTFSDLIVKAQSQVESVNKTLESAGHRTRQIRKKLDRVGNIALPEEEETPGLPVGSED</sequence>
<comment type="caution">
    <text evidence="5">The sequence shown here is derived from an EMBL/GenBank/DDBJ whole genome shotgun (WGS) entry which is preliminary data.</text>
</comment>
<dbReference type="Pfam" id="PF02646">
    <property type="entry name" value="RmuC"/>
    <property type="match status" value="1"/>
</dbReference>
<dbReference type="PANTHER" id="PTHR30563:SF0">
    <property type="entry name" value="DNA RECOMBINATION PROTEIN RMUC"/>
    <property type="match status" value="1"/>
</dbReference>
<dbReference type="AlphaFoldDB" id="A0A9D1NCI2"/>
<gene>
    <name evidence="5" type="primary">rmuC</name>
    <name evidence="5" type="ORF">IAB14_03445</name>
</gene>
<evidence type="ECO:0000256" key="3">
    <source>
        <dbReference type="ARBA" id="ARBA00023054"/>
    </source>
</evidence>
<evidence type="ECO:0000313" key="5">
    <source>
        <dbReference type="EMBL" id="HIV00154.1"/>
    </source>
</evidence>
<evidence type="ECO:0000256" key="2">
    <source>
        <dbReference type="ARBA" id="ARBA00009840"/>
    </source>
</evidence>
<accession>A0A9D1NCI2</accession>
<evidence type="ECO:0000313" key="6">
    <source>
        <dbReference type="Proteomes" id="UP000886891"/>
    </source>
</evidence>
<dbReference type="SUPFAM" id="SSF58113">
    <property type="entry name" value="Apolipoprotein A-I"/>
    <property type="match status" value="1"/>
</dbReference>
<dbReference type="Gene3D" id="1.20.120.20">
    <property type="entry name" value="Apolipoprotein"/>
    <property type="match status" value="1"/>
</dbReference>
<dbReference type="Proteomes" id="UP000886891">
    <property type="component" value="Unassembled WGS sequence"/>
</dbReference>
<keyword evidence="3" id="KW-0175">Coiled coil</keyword>
<evidence type="ECO:0000256" key="4">
    <source>
        <dbReference type="ARBA" id="ARBA00023172"/>
    </source>
</evidence>
<dbReference type="GO" id="GO:0006310">
    <property type="term" value="P:DNA recombination"/>
    <property type="evidence" value="ECO:0007669"/>
    <property type="project" value="UniProtKB-KW"/>
</dbReference>
<name>A0A9D1NCI2_9FIRM</name>
<reference evidence="5" key="1">
    <citation type="submission" date="2020-10" db="EMBL/GenBank/DDBJ databases">
        <authorList>
            <person name="Gilroy R."/>
        </authorList>
    </citation>
    <scope>NUCLEOTIDE SEQUENCE</scope>
    <source>
        <strain evidence="5">23406</strain>
    </source>
</reference>
<dbReference type="EMBL" id="DVOH01000024">
    <property type="protein sequence ID" value="HIV00154.1"/>
    <property type="molecule type" value="Genomic_DNA"/>
</dbReference>
<comment type="function">
    <text evidence="1">Involved in DNA recombination.</text>
</comment>
<proteinExistence type="inferred from homology"/>
<evidence type="ECO:0000256" key="1">
    <source>
        <dbReference type="ARBA" id="ARBA00003416"/>
    </source>
</evidence>